<proteinExistence type="predicted"/>
<sequence>MPNLKFFLDEISLQAEKLNISECRLYRKKLKLLALMGRLSQTAEVDGEDCYVGDQLEEEVKEDLEILKDLWDQSRALLSQIKSELDVL</sequence>
<organism evidence="1 2">
    <name type="scientific">Adiantum capillus-veneris</name>
    <name type="common">Maidenhair fern</name>
    <dbReference type="NCBI Taxonomy" id="13818"/>
    <lineage>
        <taxon>Eukaryota</taxon>
        <taxon>Viridiplantae</taxon>
        <taxon>Streptophyta</taxon>
        <taxon>Embryophyta</taxon>
        <taxon>Tracheophyta</taxon>
        <taxon>Polypodiopsida</taxon>
        <taxon>Polypodiidae</taxon>
        <taxon>Polypodiales</taxon>
        <taxon>Pteridineae</taxon>
        <taxon>Pteridaceae</taxon>
        <taxon>Vittarioideae</taxon>
        <taxon>Adiantum</taxon>
    </lineage>
</organism>
<accession>A0A9D4V230</accession>
<keyword evidence="2" id="KW-1185">Reference proteome</keyword>
<comment type="caution">
    <text evidence="1">The sequence shown here is derived from an EMBL/GenBank/DDBJ whole genome shotgun (WGS) entry which is preliminary data.</text>
</comment>
<evidence type="ECO:0000313" key="2">
    <source>
        <dbReference type="Proteomes" id="UP000886520"/>
    </source>
</evidence>
<reference evidence="1" key="1">
    <citation type="submission" date="2021-01" db="EMBL/GenBank/DDBJ databases">
        <title>Adiantum capillus-veneris genome.</title>
        <authorList>
            <person name="Fang Y."/>
            <person name="Liao Q."/>
        </authorList>
    </citation>
    <scope>NUCLEOTIDE SEQUENCE</scope>
    <source>
        <strain evidence="1">H3</strain>
        <tissue evidence="1">Leaf</tissue>
    </source>
</reference>
<dbReference type="AlphaFoldDB" id="A0A9D4V230"/>
<dbReference type="Proteomes" id="UP000886520">
    <property type="component" value="Chromosome 6"/>
</dbReference>
<dbReference type="EMBL" id="JABFUD020000006">
    <property type="protein sequence ID" value="KAI5078346.1"/>
    <property type="molecule type" value="Genomic_DNA"/>
</dbReference>
<protein>
    <submittedName>
        <fullName evidence="1">Uncharacterized protein</fullName>
    </submittedName>
</protein>
<gene>
    <name evidence="1" type="ORF">GOP47_0006017</name>
</gene>
<name>A0A9D4V230_ADICA</name>
<evidence type="ECO:0000313" key="1">
    <source>
        <dbReference type="EMBL" id="KAI5078346.1"/>
    </source>
</evidence>